<keyword evidence="3" id="KW-0645">Protease</keyword>
<dbReference type="GO" id="GO:0004175">
    <property type="term" value="F:endopeptidase activity"/>
    <property type="evidence" value="ECO:0007669"/>
    <property type="project" value="UniProtKB-ARBA"/>
</dbReference>
<reference evidence="3" key="1">
    <citation type="submission" date="2019-04" db="EMBL/GenBank/DDBJ databases">
        <title>Evolution of Biomass-Degrading Anaerobic Consortia Revealed by Metagenomics.</title>
        <authorList>
            <person name="Peng X."/>
        </authorList>
    </citation>
    <scope>NUCLEOTIDE SEQUENCE</scope>
    <source>
        <strain evidence="3">SIG18</strain>
    </source>
</reference>
<comment type="caution">
    <text evidence="3">The sequence shown here is derived from an EMBL/GenBank/DDBJ whole genome shotgun (WGS) entry which is preliminary data.</text>
</comment>
<dbReference type="InterPro" id="IPR003675">
    <property type="entry name" value="Rce1/LyrA-like_dom"/>
</dbReference>
<dbReference type="InterPro" id="IPR052710">
    <property type="entry name" value="CAAX_protease"/>
</dbReference>
<feature type="transmembrane region" description="Helical" evidence="1">
    <location>
        <begin position="213"/>
        <end position="231"/>
    </location>
</feature>
<keyword evidence="1" id="KW-1133">Transmembrane helix</keyword>
<dbReference type="GO" id="GO:0080120">
    <property type="term" value="P:CAAX-box protein maturation"/>
    <property type="evidence" value="ECO:0007669"/>
    <property type="project" value="UniProtKB-ARBA"/>
</dbReference>
<dbReference type="PANTHER" id="PTHR36435:SF1">
    <property type="entry name" value="CAAX AMINO TERMINAL PROTEASE FAMILY PROTEIN"/>
    <property type="match status" value="1"/>
</dbReference>
<evidence type="ECO:0000313" key="3">
    <source>
        <dbReference type="EMBL" id="MBE6501519.1"/>
    </source>
</evidence>
<protein>
    <submittedName>
        <fullName evidence="3">CPBP family intramembrane metalloprotease</fullName>
    </submittedName>
</protein>
<keyword evidence="3" id="KW-0378">Hydrolase</keyword>
<sequence>MDKSVTNFNVRLRTIRIRDMIVGILLASIITAILMGIFPEIYESDELFFIVFLMIGALLFVWALRGTKGLDQNIENIFEENTRKEILYVFAINLLFAFLFTFLISSIDIMISLTDPTWISMDIETVDIDSSTVILDAIGAIIFAPIMEELIFRGVLFNRLKIRTGIIPAMIISSIIFGLGHEFGGMTSAFIFGVCMCILYLKTDNILIPMSVHFLNNLVATLLNVSGLDLAMNQLPWIVPCAILSIIGTVYLIKYVIQEGKQLKKQYN</sequence>
<feature type="transmembrane region" description="Helical" evidence="1">
    <location>
        <begin position="47"/>
        <end position="65"/>
    </location>
</feature>
<keyword evidence="1" id="KW-0472">Membrane</keyword>
<gene>
    <name evidence="3" type="ORF">E7Z79_03655</name>
</gene>
<dbReference type="RefSeq" id="WP_303738624.1">
    <property type="nucleotide sequence ID" value="NZ_SUTK01000011.1"/>
</dbReference>
<evidence type="ECO:0000313" key="4">
    <source>
        <dbReference type="Proteomes" id="UP000783037"/>
    </source>
</evidence>
<keyword evidence="3" id="KW-0482">Metalloprotease</keyword>
<dbReference type="EMBL" id="SUTK01000011">
    <property type="protein sequence ID" value="MBE6501519.1"/>
    <property type="molecule type" value="Genomic_DNA"/>
</dbReference>
<proteinExistence type="predicted"/>
<organism evidence="3 4">
    <name type="scientific">Methanobrevibacter thaueri</name>
    <dbReference type="NCBI Taxonomy" id="190975"/>
    <lineage>
        <taxon>Archaea</taxon>
        <taxon>Methanobacteriati</taxon>
        <taxon>Methanobacteriota</taxon>
        <taxon>Methanomada group</taxon>
        <taxon>Methanobacteria</taxon>
        <taxon>Methanobacteriales</taxon>
        <taxon>Methanobacteriaceae</taxon>
        <taxon>Methanobrevibacter</taxon>
    </lineage>
</organism>
<dbReference type="AlphaFoldDB" id="A0A8T3V9J2"/>
<keyword evidence="1" id="KW-0812">Transmembrane</keyword>
<dbReference type="PANTHER" id="PTHR36435">
    <property type="entry name" value="SLR1288 PROTEIN"/>
    <property type="match status" value="1"/>
</dbReference>
<dbReference type="Proteomes" id="UP000783037">
    <property type="component" value="Unassembled WGS sequence"/>
</dbReference>
<feature type="domain" description="CAAX prenyl protease 2/Lysostaphin resistance protein A-like" evidence="2">
    <location>
        <begin position="133"/>
        <end position="219"/>
    </location>
</feature>
<evidence type="ECO:0000256" key="1">
    <source>
        <dbReference type="SAM" id="Phobius"/>
    </source>
</evidence>
<feature type="transmembrane region" description="Helical" evidence="1">
    <location>
        <begin position="237"/>
        <end position="257"/>
    </location>
</feature>
<evidence type="ECO:0000259" key="2">
    <source>
        <dbReference type="Pfam" id="PF02517"/>
    </source>
</evidence>
<feature type="transmembrane region" description="Helical" evidence="1">
    <location>
        <begin position="131"/>
        <end position="148"/>
    </location>
</feature>
<name>A0A8T3V9J2_9EURY</name>
<feature type="transmembrane region" description="Helical" evidence="1">
    <location>
        <begin position="21"/>
        <end position="41"/>
    </location>
</feature>
<dbReference type="GO" id="GO:0008237">
    <property type="term" value="F:metallopeptidase activity"/>
    <property type="evidence" value="ECO:0007669"/>
    <property type="project" value="UniProtKB-KW"/>
</dbReference>
<dbReference type="Pfam" id="PF02517">
    <property type="entry name" value="Rce1-like"/>
    <property type="match status" value="1"/>
</dbReference>
<feature type="transmembrane region" description="Helical" evidence="1">
    <location>
        <begin position="86"/>
        <end position="111"/>
    </location>
</feature>
<accession>A0A8T3V9J2</accession>